<evidence type="ECO:0000256" key="1">
    <source>
        <dbReference type="ARBA" id="ARBA00006739"/>
    </source>
</evidence>
<evidence type="ECO:0000313" key="6">
    <source>
        <dbReference type="EMBL" id="PIS08809.1"/>
    </source>
</evidence>
<dbReference type="InterPro" id="IPR001173">
    <property type="entry name" value="Glyco_trans_2-like"/>
</dbReference>
<dbReference type="GO" id="GO:0016757">
    <property type="term" value="F:glycosyltransferase activity"/>
    <property type="evidence" value="ECO:0007669"/>
    <property type="project" value="UniProtKB-KW"/>
</dbReference>
<keyword evidence="4" id="KW-1133">Transmembrane helix</keyword>
<keyword evidence="4" id="KW-0472">Membrane</keyword>
<evidence type="ECO:0000256" key="4">
    <source>
        <dbReference type="SAM" id="Phobius"/>
    </source>
</evidence>
<evidence type="ECO:0000256" key="3">
    <source>
        <dbReference type="ARBA" id="ARBA00022679"/>
    </source>
</evidence>
<dbReference type="Proteomes" id="UP000230093">
    <property type="component" value="Unassembled WGS sequence"/>
</dbReference>
<evidence type="ECO:0000256" key="2">
    <source>
        <dbReference type="ARBA" id="ARBA00022676"/>
    </source>
</evidence>
<dbReference type="PANTHER" id="PTHR43179">
    <property type="entry name" value="RHAMNOSYLTRANSFERASE WBBL"/>
    <property type="match status" value="1"/>
</dbReference>
<comment type="similarity">
    <text evidence="1">Belongs to the glycosyltransferase 2 family.</text>
</comment>
<proteinExistence type="inferred from homology"/>
<comment type="caution">
    <text evidence="6">The sequence shown here is derived from an EMBL/GenBank/DDBJ whole genome shotgun (WGS) entry which is preliminary data.</text>
</comment>
<dbReference type="Gene3D" id="3.90.550.10">
    <property type="entry name" value="Spore Coat Polysaccharide Biosynthesis Protein SpsA, Chain A"/>
    <property type="match status" value="1"/>
</dbReference>
<feature type="domain" description="Glycosyltransferase 2-like" evidence="5">
    <location>
        <begin position="11"/>
        <end position="164"/>
    </location>
</feature>
<keyword evidence="4" id="KW-0812">Transmembrane</keyword>
<dbReference type="SUPFAM" id="SSF53448">
    <property type="entry name" value="Nucleotide-diphospho-sugar transferases"/>
    <property type="match status" value="1"/>
</dbReference>
<feature type="transmembrane region" description="Helical" evidence="4">
    <location>
        <begin position="259"/>
        <end position="278"/>
    </location>
</feature>
<dbReference type="Pfam" id="PF00535">
    <property type="entry name" value="Glycos_transf_2"/>
    <property type="match status" value="1"/>
</dbReference>
<sequence>MAEKTSKKLVSIIIVTYNREKKALACLKSVHKIDYPNIEVILVDNGSRDNTIKIVRNQFPRVKIVALEKNLGLNTGKNAGQKKAKGKYIFFLDSDTLVNKNIIKHLVKLAESDKNIGIVCPKMYYEHPKNVVWYAGASINLLTSRTKNHGCNQKDTGQYDFVCPTQFAPTAYLVSLKAVNQLKSHNQSLFMTYGDTDYGLRAKKMGFKVMFCPQAKLWHRLNQKENTQTIRELGFNAPLRAYYFARNRVIFMKKHASKINFIIFMVIFFPIFTLYISYKIIAYKNYKFLAPHWQGTIDGLKYLINGQIKNRWQ</sequence>
<keyword evidence="2" id="KW-0328">Glycosyltransferase</keyword>
<reference evidence="7" key="1">
    <citation type="submission" date="2017-09" db="EMBL/GenBank/DDBJ databases">
        <title>Depth-based differentiation of microbial function through sediment-hosted aquifers and enrichment of novel symbionts in the deep terrestrial subsurface.</title>
        <authorList>
            <person name="Probst A.J."/>
            <person name="Ladd B."/>
            <person name="Jarett J.K."/>
            <person name="Geller-Mcgrath D.E."/>
            <person name="Sieber C.M.K."/>
            <person name="Emerson J.B."/>
            <person name="Anantharaman K."/>
            <person name="Thomas B.C."/>
            <person name="Malmstrom R."/>
            <person name="Stieglmeier M."/>
            <person name="Klingl A."/>
            <person name="Woyke T."/>
            <person name="Ryan C.M."/>
            <person name="Banfield J.F."/>
        </authorList>
    </citation>
    <scope>NUCLEOTIDE SEQUENCE [LARGE SCALE GENOMIC DNA]</scope>
</reference>
<evidence type="ECO:0000313" key="7">
    <source>
        <dbReference type="Proteomes" id="UP000230093"/>
    </source>
</evidence>
<dbReference type="PANTHER" id="PTHR43179:SF12">
    <property type="entry name" value="GALACTOFURANOSYLTRANSFERASE GLFT2"/>
    <property type="match status" value="1"/>
</dbReference>
<accession>A0A2H0WA75</accession>
<dbReference type="InterPro" id="IPR029044">
    <property type="entry name" value="Nucleotide-diphossugar_trans"/>
</dbReference>
<name>A0A2H0WA75_9BACT</name>
<keyword evidence="3" id="KW-0808">Transferase</keyword>
<dbReference type="EMBL" id="PEZT01000028">
    <property type="protein sequence ID" value="PIS08809.1"/>
    <property type="molecule type" value="Genomic_DNA"/>
</dbReference>
<dbReference type="CDD" id="cd04186">
    <property type="entry name" value="GT_2_like_c"/>
    <property type="match status" value="1"/>
</dbReference>
<dbReference type="AlphaFoldDB" id="A0A2H0WA75"/>
<gene>
    <name evidence="6" type="ORF">COT75_05005</name>
</gene>
<organism evidence="6 7">
    <name type="scientific">Candidatus Beckwithbacteria bacterium CG10_big_fil_rev_8_21_14_0_10_34_10</name>
    <dbReference type="NCBI Taxonomy" id="1974495"/>
    <lineage>
        <taxon>Bacteria</taxon>
        <taxon>Candidatus Beckwithiibacteriota</taxon>
    </lineage>
</organism>
<evidence type="ECO:0000259" key="5">
    <source>
        <dbReference type="Pfam" id="PF00535"/>
    </source>
</evidence>
<protein>
    <recommendedName>
        <fullName evidence="5">Glycosyltransferase 2-like domain-containing protein</fullName>
    </recommendedName>
</protein>